<feature type="non-terminal residue" evidence="2">
    <location>
        <position position="60"/>
    </location>
</feature>
<accession>A0A6J4KC87</accession>
<feature type="compositionally biased region" description="Basic and acidic residues" evidence="1">
    <location>
        <begin position="44"/>
        <end position="53"/>
    </location>
</feature>
<evidence type="ECO:0000256" key="1">
    <source>
        <dbReference type="SAM" id="MobiDB-lite"/>
    </source>
</evidence>
<reference evidence="2" key="1">
    <citation type="submission" date="2020-02" db="EMBL/GenBank/DDBJ databases">
        <authorList>
            <person name="Meier V. D."/>
        </authorList>
    </citation>
    <scope>NUCLEOTIDE SEQUENCE</scope>
    <source>
        <strain evidence="2">AVDCRST_MAG68</strain>
    </source>
</reference>
<feature type="compositionally biased region" description="Low complexity" evidence="1">
    <location>
        <begin position="8"/>
        <end position="32"/>
    </location>
</feature>
<proteinExistence type="predicted"/>
<sequence length="60" mass="6617">DHRPPLLRPGGARPGVRPGPAPGALRAASRAGRVGRRRVVPLPRLREHRDPRHLAAQRRV</sequence>
<feature type="region of interest" description="Disordered" evidence="1">
    <location>
        <begin position="1"/>
        <end position="60"/>
    </location>
</feature>
<dbReference type="AlphaFoldDB" id="A0A6J4KC87"/>
<feature type="non-terminal residue" evidence="2">
    <location>
        <position position="1"/>
    </location>
</feature>
<dbReference type="EMBL" id="CADCTW010000030">
    <property type="protein sequence ID" value="CAA9301614.1"/>
    <property type="molecule type" value="Genomic_DNA"/>
</dbReference>
<protein>
    <submittedName>
        <fullName evidence="2">Uncharacterized protein</fullName>
    </submittedName>
</protein>
<gene>
    <name evidence="2" type="ORF">AVDCRST_MAG68-495</name>
</gene>
<evidence type="ECO:0000313" key="2">
    <source>
        <dbReference type="EMBL" id="CAA9301614.1"/>
    </source>
</evidence>
<organism evidence="2">
    <name type="scientific">uncultured Gemmatimonadota bacterium</name>
    <dbReference type="NCBI Taxonomy" id="203437"/>
    <lineage>
        <taxon>Bacteria</taxon>
        <taxon>Pseudomonadati</taxon>
        <taxon>Gemmatimonadota</taxon>
        <taxon>environmental samples</taxon>
    </lineage>
</organism>
<name>A0A6J4KC87_9BACT</name>